<name>A0AAE0YL43_9GAST</name>
<feature type="transmembrane region" description="Helical" evidence="2">
    <location>
        <begin position="63"/>
        <end position="86"/>
    </location>
</feature>
<evidence type="ECO:0000313" key="3">
    <source>
        <dbReference type="EMBL" id="KAK3748457.1"/>
    </source>
</evidence>
<keyword evidence="2" id="KW-0812">Transmembrane</keyword>
<accession>A0AAE0YL43</accession>
<evidence type="ECO:0000313" key="4">
    <source>
        <dbReference type="Proteomes" id="UP001283361"/>
    </source>
</evidence>
<keyword evidence="2" id="KW-0472">Membrane</keyword>
<feature type="transmembrane region" description="Helical" evidence="2">
    <location>
        <begin position="12"/>
        <end position="34"/>
    </location>
</feature>
<sequence>MPVGGRCDDRASHVSLCVIVAGIVLVIIGCLWPLEPAYVIDPSLTAAENEALQEDYTWRRNTLFLVSALGMACLVTGGFITSILVVRVMCHENREEDPAKLSPDWPFPPQHDMPPTESPYSSQKPAADEAGLLDADFLQAKTSSYGSTDTAAQQ</sequence>
<comment type="caution">
    <text evidence="3">The sequence shown here is derived from an EMBL/GenBank/DDBJ whole genome shotgun (WGS) entry which is preliminary data.</text>
</comment>
<keyword evidence="2" id="KW-1133">Transmembrane helix</keyword>
<evidence type="ECO:0000256" key="1">
    <source>
        <dbReference type="SAM" id="MobiDB-lite"/>
    </source>
</evidence>
<dbReference type="AlphaFoldDB" id="A0AAE0YL43"/>
<keyword evidence="4" id="KW-1185">Reference proteome</keyword>
<proteinExistence type="predicted"/>
<reference evidence="3" key="1">
    <citation type="journal article" date="2023" name="G3 (Bethesda)">
        <title>A reference genome for the long-term kleptoplast-retaining sea slug Elysia crispata morphotype clarki.</title>
        <authorList>
            <person name="Eastman K.E."/>
            <person name="Pendleton A.L."/>
            <person name="Shaikh M.A."/>
            <person name="Suttiyut T."/>
            <person name="Ogas R."/>
            <person name="Tomko P."/>
            <person name="Gavelis G."/>
            <person name="Widhalm J.R."/>
            <person name="Wisecaver J.H."/>
        </authorList>
    </citation>
    <scope>NUCLEOTIDE SEQUENCE</scope>
    <source>
        <strain evidence="3">ECLA1</strain>
    </source>
</reference>
<dbReference type="PROSITE" id="PS51257">
    <property type="entry name" value="PROKAR_LIPOPROTEIN"/>
    <property type="match status" value="1"/>
</dbReference>
<dbReference type="EMBL" id="JAWDGP010006020">
    <property type="protein sequence ID" value="KAK3748457.1"/>
    <property type="molecule type" value="Genomic_DNA"/>
</dbReference>
<protein>
    <submittedName>
        <fullName evidence="3">Uncharacterized protein</fullName>
    </submittedName>
</protein>
<dbReference type="Proteomes" id="UP001283361">
    <property type="component" value="Unassembled WGS sequence"/>
</dbReference>
<feature type="region of interest" description="Disordered" evidence="1">
    <location>
        <begin position="97"/>
        <end position="127"/>
    </location>
</feature>
<organism evidence="3 4">
    <name type="scientific">Elysia crispata</name>
    <name type="common">lettuce slug</name>
    <dbReference type="NCBI Taxonomy" id="231223"/>
    <lineage>
        <taxon>Eukaryota</taxon>
        <taxon>Metazoa</taxon>
        <taxon>Spiralia</taxon>
        <taxon>Lophotrochozoa</taxon>
        <taxon>Mollusca</taxon>
        <taxon>Gastropoda</taxon>
        <taxon>Heterobranchia</taxon>
        <taxon>Euthyneura</taxon>
        <taxon>Panpulmonata</taxon>
        <taxon>Sacoglossa</taxon>
        <taxon>Placobranchoidea</taxon>
        <taxon>Plakobranchidae</taxon>
        <taxon>Elysia</taxon>
    </lineage>
</organism>
<evidence type="ECO:0000256" key="2">
    <source>
        <dbReference type="SAM" id="Phobius"/>
    </source>
</evidence>
<gene>
    <name evidence="3" type="ORF">RRG08_025542</name>
</gene>